<dbReference type="Gene3D" id="3.40.50.2000">
    <property type="entry name" value="Glycogen Phosphorylase B"/>
    <property type="match status" value="1"/>
</dbReference>
<evidence type="ECO:0000313" key="6">
    <source>
        <dbReference type="EMBL" id="AZG16027.1"/>
    </source>
</evidence>
<dbReference type="InterPro" id="IPR051939">
    <property type="entry name" value="Glycosyltr_41/O-GlcNAc_trsf"/>
</dbReference>
<dbReference type="KEGG" id="cpau:EHF44_21615"/>
<dbReference type="InterPro" id="IPR041109">
    <property type="entry name" value="HMW1C_N"/>
</dbReference>
<sequence>MKFDITTFEHHCYRSDPAIAFNGLRELLQKIADGYGETSHLDEWEQSTEAINIRDEHMVTRLAAAITALATNPDFHMSEQDSASVLKHQRWLASIFASSPFRNADHILRALGIDETARDSFDIHPADLWKFQLFYLPQSEIKLDWDALWKLDKGAAGGLAMAILSPRFQGTVAAHRKREFLLEWLPGRLDQVENLDRLPHVIMHDVNMFCSYADTPEKHSIKKPLCTLVRRKLAGMGVHDTERKAVAPKDGKKPVLLVVLESFQKNHSIYRTHSQTIDLMRRKFHVVGMGYRDRVDDAGRAVFDEFIELQYHGVWNSAAHVRDISEKYQAQMFYMPSVGMFAVTVVVSAFRVAPIQIMALGHPATTHSPAMDYVVVEQDYVGDPACFSEQLLVLPPDGMPYRPSANLLAWPPKPPARSSDVVKIAVAATTMKLNPGFIETCGAIAREARVPVEFHFLVGQGSGLVYPQVRNMIQRVMGNKAVVHRDQRYGVYMDTIASCQMFANPFPFGNTNGIVDTVWPGLVGVCKTGREVHEHIDEGMFRRLGFPEWTIAKTVDEYKAAVIRMAENHEEREALAAKLAGREAIETHIFKGRPEILGERMYALWSEQVANENANRS</sequence>
<dbReference type="EMBL" id="CP033970">
    <property type="protein sequence ID" value="AZG16027.1"/>
    <property type="molecule type" value="Genomic_DNA"/>
</dbReference>
<name>A0A3G8H673_9BURK</name>
<evidence type="ECO:0000313" key="7">
    <source>
        <dbReference type="Proteomes" id="UP000270411"/>
    </source>
</evidence>
<feature type="domain" description="HMW1C N-terminal" evidence="4">
    <location>
        <begin position="57"/>
        <end position="119"/>
    </location>
</feature>
<keyword evidence="3" id="KW-0808">Transferase</keyword>
<dbReference type="InterPro" id="IPR040542">
    <property type="entry name" value="HMW1_D2"/>
</dbReference>
<proteinExistence type="predicted"/>
<dbReference type="RefSeq" id="WP_124685758.1">
    <property type="nucleotide sequence ID" value="NZ_CP033970.1"/>
</dbReference>
<dbReference type="OrthoDB" id="8608962at2"/>
<evidence type="ECO:0000256" key="1">
    <source>
        <dbReference type="ARBA" id="ARBA00004922"/>
    </source>
</evidence>
<accession>A0A3G8H673</accession>
<comment type="pathway">
    <text evidence="1">Protein modification; protein glycosylation.</text>
</comment>
<reference evidence="7" key="1">
    <citation type="submission" date="2018-11" db="EMBL/GenBank/DDBJ databases">
        <title>FDA dAtabase for Regulatory Grade micrObial Sequences (FDA-ARGOS): Supporting development and validation of Infectious Disease Dx tests.</title>
        <authorList>
            <person name="Goldberg B."/>
            <person name="Campos J."/>
            <person name="Tallon L."/>
            <person name="Sadzewicz L."/>
            <person name="Zhao X."/>
            <person name="Vavikolanu K."/>
            <person name="Mehta A."/>
            <person name="Aluvathingal J."/>
            <person name="Nadendla S."/>
            <person name="Geyer C."/>
            <person name="Nandy P."/>
            <person name="Yan Y."/>
            <person name="Sichtig H."/>
        </authorList>
    </citation>
    <scope>NUCLEOTIDE SEQUENCE [LARGE SCALE GENOMIC DNA]</scope>
    <source>
        <strain evidence="7">FDAARGOS_614</strain>
    </source>
</reference>
<dbReference type="PANTHER" id="PTHR44835:SF1">
    <property type="entry name" value="PROTEIN O-GLCNAC TRANSFERASE"/>
    <property type="match status" value="1"/>
</dbReference>
<dbReference type="PANTHER" id="PTHR44835">
    <property type="entry name" value="UDP-N-ACETYLGLUCOSAMINE--PEPTIDE N-ACETYLGLUCOSAMINYLTRANSFERASE SPINDLY-RELATED"/>
    <property type="match status" value="1"/>
</dbReference>
<protein>
    <submittedName>
        <fullName evidence="6">Peptide transporter</fullName>
    </submittedName>
</protein>
<evidence type="ECO:0000256" key="2">
    <source>
        <dbReference type="ARBA" id="ARBA00022676"/>
    </source>
</evidence>
<dbReference type="AlphaFoldDB" id="A0A3G8H673"/>
<dbReference type="Pfam" id="PF18254">
    <property type="entry name" value="HMw1_D2"/>
    <property type="match status" value="1"/>
</dbReference>
<evidence type="ECO:0000259" key="5">
    <source>
        <dbReference type="Pfam" id="PF18254"/>
    </source>
</evidence>
<dbReference type="Gene3D" id="3.40.50.11380">
    <property type="match status" value="1"/>
</dbReference>
<organism evidence="6 7">
    <name type="scientific">Cupriavidus pauculus</name>
    <dbReference type="NCBI Taxonomy" id="82633"/>
    <lineage>
        <taxon>Bacteria</taxon>
        <taxon>Pseudomonadati</taxon>
        <taxon>Pseudomonadota</taxon>
        <taxon>Betaproteobacteria</taxon>
        <taxon>Burkholderiales</taxon>
        <taxon>Burkholderiaceae</taxon>
        <taxon>Cupriavidus</taxon>
    </lineage>
</organism>
<dbReference type="GO" id="GO:0016757">
    <property type="term" value="F:glycosyltransferase activity"/>
    <property type="evidence" value="ECO:0007669"/>
    <property type="project" value="UniProtKB-KW"/>
</dbReference>
<dbReference type="Pfam" id="PF18071">
    <property type="entry name" value="HMW1C_N"/>
    <property type="match status" value="1"/>
</dbReference>
<evidence type="ECO:0000259" key="4">
    <source>
        <dbReference type="Pfam" id="PF18071"/>
    </source>
</evidence>
<dbReference type="Proteomes" id="UP000270411">
    <property type="component" value="Chromosome 2"/>
</dbReference>
<evidence type="ECO:0000256" key="3">
    <source>
        <dbReference type="ARBA" id="ARBA00022679"/>
    </source>
</evidence>
<feature type="domain" description="HMW1" evidence="5">
    <location>
        <begin position="146"/>
        <end position="232"/>
    </location>
</feature>
<keyword evidence="2" id="KW-0328">Glycosyltransferase</keyword>
<gene>
    <name evidence="6" type="ORF">EHF44_21615</name>
</gene>